<reference evidence="3" key="1">
    <citation type="submission" date="2017-10" db="EMBL/GenBank/DDBJ databases">
        <title>Completed PacBio SMRT sequence of Methylosinus trichosporium OB3b reveals presence of a third large plasmid.</title>
        <authorList>
            <person name="Charles T.C."/>
            <person name="Lynch M.D.J."/>
            <person name="Heil J.R."/>
            <person name="Cheng J."/>
        </authorList>
    </citation>
    <scope>NUCLEOTIDE SEQUENCE [LARGE SCALE GENOMIC DNA]</scope>
    <source>
        <strain evidence="3">OB3b</strain>
    </source>
</reference>
<evidence type="ECO:0000256" key="1">
    <source>
        <dbReference type="SAM" id="MobiDB-lite"/>
    </source>
</evidence>
<sequence length="198" mass="20898">MAMNCSSFASGGPARALLICITEARFEPPSRTRVENPLGAAGATLLGRWEGADWPTVFVEPDAALLVPSYSMAGAGRDPGGPEPASADSQRRPKPDDFVFRTRGPSLLRHRRFSRLFEVMGGPLLILLGDALGDIVLQTAIDGFLAGHPIIVVKDAAPPGFAPSAEADASRASALPLIACFARLMTAAELMRDWTGAE</sequence>
<feature type="region of interest" description="Disordered" evidence="1">
    <location>
        <begin position="75"/>
        <end position="98"/>
    </location>
</feature>
<accession>A0A2D2CZP0</accession>
<dbReference type="Gene3D" id="3.40.50.850">
    <property type="entry name" value="Isochorismatase-like"/>
    <property type="match status" value="1"/>
</dbReference>
<evidence type="ECO:0000313" key="3">
    <source>
        <dbReference type="Proteomes" id="UP000230709"/>
    </source>
</evidence>
<dbReference type="KEGG" id="mtw:CQW49_10095"/>
<dbReference type="STRING" id="595536.GCA_000178815_03145"/>
<gene>
    <name evidence="2" type="ORF">CQW49_10095</name>
</gene>
<organism evidence="2 3">
    <name type="scientific">Methylosinus trichosporium (strain ATCC 35070 / NCIMB 11131 / UNIQEM 75 / OB3b)</name>
    <dbReference type="NCBI Taxonomy" id="595536"/>
    <lineage>
        <taxon>Bacteria</taxon>
        <taxon>Pseudomonadati</taxon>
        <taxon>Pseudomonadota</taxon>
        <taxon>Alphaproteobacteria</taxon>
        <taxon>Hyphomicrobiales</taxon>
        <taxon>Methylocystaceae</taxon>
        <taxon>Methylosinus</taxon>
    </lineage>
</organism>
<name>A0A2D2CZP0_METT3</name>
<dbReference type="AlphaFoldDB" id="A0A2D2CZP0"/>
<dbReference type="EMBL" id="CP023737">
    <property type="protein sequence ID" value="ATQ68186.1"/>
    <property type="molecule type" value="Genomic_DNA"/>
</dbReference>
<proteinExistence type="predicted"/>
<dbReference type="InterPro" id="IPR036380">
    <property type="entry name" value="Isochorismatase-like_sf"/>
</dbReference>
<protein>
    <recommendedName>
        <fullName evidence="4">Isochorismatase</fullName>
    </recommendedName>
</protein>
<evidence type="ECO:0008006" key="4">
    <source>
        <dbReference type="Google" id="ProtNLM"/>
    </source>
</evidence>
<feature type="compositionally biased region" description="Basic and acidic residues" evidence="1">
    <location>
        <begin position="89"/>
        <end position="98"/>
    </location>
</feature>
<dbReference type="Proteomes" id="UP000230709">
    <property type="component" value="Chromosome"/>
</dbReference>
<evidence type="ECO:0000313" key="2">
    <source>
        <dbReference type="EMBL" id="ATQ68186.1"/>
    </source>
</evidence>
<keyword evidence="3" id="KW-1185">Reference proteome</keyword>
<dbReference type="SUPFAM" id="SSF52499">
    <property type="entry name" value="Isochorismatase-like hydrolases"/>
    <property type="match status" value="1"/>
</dbReference>